<gene>
    <name evidence="6" type="ORF">GKE97_02115</name>
</gene>
<evidence type="ECO:0000256" key="1">
    <source>
        <dbReference type="ARBA" id="ARBA00023015"/>
    </source>
</evidence>
<evidence type="ECO:0000256" key="3">
    <source>
        <dbReference type="ARBA" id="ARBA00023163"/>
    </source>
</evidence>
<keyword evidence="3" id="KW-0804">Transcription</keyword>
<reference evidence="6 7" key="1">
    <citation type="journal article" date="2019" name="Nat. Med.">
        <title>A library of human gut bacterial isolates paired with longitudinal multiomics data enables mechanistic microbiome research.</title>
        <authorList>
            <person name="Poyet M."/>
            <person name="Groussin M."/>
            <person name="Gibbons S.M."/>
            <person name="Avila-Pacheco J."/>
            <person name="Jiang X."/>
            <person name="Kearney S.M."/>
            <person name="Perrotta A.R."/>
            <person name="Berdy B."/>
            <person name="Zhao S."/>
            <person name="Lieberman T.D."/>
            <person name="Swanson P.K."/>
            <person name="Smith M."/>
            <person name="Roesemann S."/>
            <person name="Alexander J.E."/>
            <person name="Rich S.A."/>
            <person name="Livny J."/>
            <person name="Vlamakis H."/>
            <person name="Clish C."/>
            <person name="Bullock K."/>
            <person name="Deik A."/>
            <person name="Scott J."/>
            <person name="Pierce K.A."/>
            <person name="Xavier R.J."/>
            <person name="Alm E.J."/>
        </authorList>
    </citation>
    <scope>NUCLEOTIDE SEQUENCE [LARGE SCALE GENOMIC DNA]</scope>
    <source>
        <strain evidence="6 7">BIOML-A2</strain>
    </source>
</reference>
<dbReference type="InterPro" id="IPR047640">
    <property type="entry name" value="RpiR-like"/>
</dbReference>
<dbReference type="PROSITE" id="PS51464">
    <property type="entry name" value="SIS"/>
    <property type="match status" value="1"/>
</dbReference>
<protein>
    <submittedName>
        <fullName evidence="6">SIS domain-containing protein</fullName>
    </submittedName>
</protein>
<evidence type="ECO:0000259" key="4">
    <source>
        <dbReference type="PROSITE" id="PS51071"/>
    </source>
</evidence>
<dbReference type="Gene3D" id="3.40.50.10490">
    <property type="entry name" value="Glucose-6-phosphate isomerase like protein, domain 1"/>
    <property type="match status" value="1"/>
</dbReference>
<dbReference type="GO" id="GO:0097367">
    <property type="term" value="F:carbohydrate derivative binding"/>
    <property type="evidence" value="ECO:0007669"/>
    <property type="project" value="InterPro"/>
</dbReference>
<comment type="caution">
    <text evidence="6">The sequence shown here is derived from an EMBL/GenBank/DDBJ whole genome shotgun (WGS) entry which is preliminary data.</text>
</comment>
<dbReference type="InterPro" id="IPR046348">
    <property type="entry name" value="SIS_dom_sf"/>
</dbReference>
<organism evidence="6 7">
    <name type="scientific">Flavonifractor plautii</name>
    <name type="common">Fusobacterium plautii</name>
    <dbReference type="NCBI Taxonomy" id="292800"/>
    <lineage>
        <taxon>Bacteria</taxon>
        <taxon>Bacillati</taxon>
        <taxon>Bacillota</taxon>
        <taxon>Clostridia</taxon>
        <taxon>Eubacteriales</taxon>
        <taxon>Oscillospiraceae</taxon>
        <taxon>Flavonifractor</taxon>
    </lineage>
</organism>
<evidence type="ECO:0000259" key="5">
    <source>
        <dbReference type="PROSITE" id="PS51464"/>
    </source>
</evidence>
<dbReference type="PROSITE" id="PS51071">
    <property type="entry name" value="HTH_RPIR"/>
    <property type="match status" value="1"/>
</dbReference>
<dbReference type="InterPro" id="IPR036388">
    <property type="entry name" value="WH-like_DNA-bd_sf"/>
</dbReference>
<accession>A0A6I2QVC3</accession>
<evidence type="ECO:0000256" key="2">
    <source>
        <dbReference type="ARBA" id="ARBA00023125"/>
    </source>
</evidence>
<keyword evidence="2" id="KW-0238">DNA-binding</keyword>
<keyword evidence="1" id="KW-0805">Transcription regulation</keyword>
<dbReference type="InterPro" id="IPR001347">
    <property type="entry name" value="SIS_dom"/>
</dbReference>
<dbReference type="CDD" id="cd05013">
    <property type="entry name" value="SIS_RpiR"/>
    <property type="match status" value="1"/>
</dbReference>
<dbReference type="Pfam" id="PF01418">
    <property type="entry name" value="HTH_6"/>
    <property type="match status" value="1"/>
</dbReference>
<name>A0A6I2QVC3_FLAPL</name>
<dbReference type="Proteomes" id="UP000434475">
    <property type="component" value="Unassembled WGS sequence"/>
</dbReference>
<dbReference type="PANTHER" id="PTHR30514">
    <property type="entry name" value="GLUCOKINASE"/>
    <property type="match status" value="1"/>
</dbReference>
<evidence type="ECO:0000313" key="7">
    <source>
        <dbReference type="Proteomes" id="UP000434475"/>
    </source>
</evidence>
<dbReference type="AlphaFoldDB" id="A0A6I2QVC3"/>
<dbReference type="SUPFAM" id="SSF46689">
    <property type="entry name" value="Homeodomain-like"/>
    <property type="match status" value="1"/>
</dbReference>
<proteinExistence type="predicted"/>
<feature type="domain" description="SIS" evidence="5">
    <location>
        <begin position="170"/>
        <end position="315"/>
    </location>
</feature>
<dbReference type="SUPFAM" id="SSF53697">
    <property type="entry name" value="SIS domain"/>
    <property type="match status" value="1"/>
</dbReference>
<dbReference type="GO" id="GO:1901135">
    <property type="term" value="P:carbohydrate derivative metabolic process"/>
    <property type="evidence" value="ECO:0007669"/>
    <property type="project" value="InterPro"/>
</dbReference>
<dbReference type="InterPro" id="IPR000281">
    <property type="entry name" value="HTH_RpiR"/>
</dbReference>
<evidence type="ECO:0000313" key="6">
    <source>
        <dbReference type="EMBL" id="MSB18308.1"/>
    </source>
</evidence>
<sequence length="336" mass="37717">MVKVEHGAAYEWAAPRLPAVQKCLYALLRLWYTSRRTESLHTERTTMDILEQIRANYGSFSRPRQRISDFILNYPEQCCFLSLRSFAQQVGTTEVTVLNFCRGLGLGSYMDLKKALQDYLIVRVNAGDRLKLAVAGSGSAQDLYQRVCRAEREALQSTLDGNSVELLLAFTQALRRARRIFIAAHDFSRFPAGYLEHRLLSLELDCCILDLQARQDMFRRLSAQPPQDGLLIAITVPPYGNDTIALTRYCASIGMPVAALTDRPDSPVARCAQTTLLCHVELMGMTNSFTSMVGLVDTLAMLYTFTSGAPTQEEKTCRDTLHRKFDSCFSDPNTSI</sequence>
<feature type="domain" description="HTH rpiR-type" evidence="4">
    <location>
        <begin position="47"/>
        <end position="123"/>
    </location>
</feature>
<dbReference type="Pfam" id="PF01380">
    <property type="entry name" value="SIS"/>
    <property type="match status" value="1"/>
</dbReference>
<dbReference type="Gene3D" id="1.10.10.10">
    <property type="entry name" value="Winged helix-like DNA-binding domain superfamily/Winged helix DNA-binding domain"/>
    <property type="match status" value="1"/>
</dbReference>
<dbReference type="GO" id="GO:0003677">
    <property type="term" value="F:DNA binding"/>
    <property type="evidence" value="ECO:0007669"/>
    <property type="project" value="UniProtKB-KW"/>
</dbReference>
<dbReference type="InterPro" id="IPR009057">
    <property type="entry name" value="Homeodomain-like_sf"/>
</dbReference>
<dbReference type="InterPro" id="IPR035472">
    <property type="entry name" value="RpiR-like_SIS"/>
</dbReference>
<dbReference type="EMBL" id="WKPR01000002">
    <property type="protein sequence ID" value="MSB18308.1"/>
    <property type="molecule type" value="Genomic_DNA"/>
</dbReference>
<dbReference type="GO" id="GO:0003700">
    <property type="term" value="F:DNA-binding transcription factor activity"/>
    <property type="evidence" value="ECO:0007669"/>
    <property type="project" value="InterPro"/>
</dbReference>